<comment type="subcellular location">
    <subcellularLocation>
        <location evidence="1">Secreted</location>
    </subcellularLocation>
</comment>
<evidence type="ECO:0000256" key="6">
    <source>
        <dbReference type="ARBA" id="ARBA00022825"/>
    </source>
</evidence>
<dbReference type="AlphaFoldDB" id="A0AAW1DJI5"/>
<evidence type="ECO:0000256" key="8">
    <source>
        <dbReference type="ARBA" id="ARBA00023157"/>
    </source>
</evidence>
<dbReference type="PANTHER" id="PTHR24252:SF7">
    <property type="entry name" value="HYALIN"/>
    <property type="match status" value="1"/>
</dbReference>
<evidence type="ECO:0000256" key="5">
    <source>
        <dbReference type="ARBA" id="ARBA00022801"/>
    </source>
</evidence>
<keyword evidence="6" id="KW-0720">Serine protease</keyword>
<dbReference type="Gene3D" id="2.40.10.10">
    <property type="entry name" value="Trypsin-like serine proteases"/>
    <property type="match status" value="1"/>
</dbReference>
<evidence type="ECO:0000256" key="4">
    <source>
        <dbReference type="ARBA" id="ARBA00022729"/>
    </source>
</evidence>
<name>A0AAW1DJI5_9HEMI</name>
<dbReference type="PROSITE" id="PS00135">
    <property type="entry name" value="TRYPSIN_SER"/>
    <property type="match status" value="1"/>
</dbReference>
<dbReference type="EMBL" id="JAPXFL010000002">
    <property type="protein sequence ID" value="KAK9510230.1"/>
    <property type="molecule type" value="Genomic_DNA"/>
</dbReference>
<dbReference type="InterPro" id="IPR043504">
    <property type="entry name" value="Peptidase_S1_PA_chymotrypsin"/>
</dbReference>
<accession>A0AAW1DJI5</accession>
<dbReference type="InterPro" id="IPR001254">
    <property type="entry name" value="Trypsin_dom"/>
</dbReference>
<feature type="signal peptide" evidence="9">
    <location>
        <begin position="1"/>
        <end position="19"/>
    </location>
</feature>
<protein>
    <recommendedName>
        <fullName evidence="10">Peptidase S1 domain-containing protein</fullName>
    </recommendedName>
</protein>
<feature type="chain" id="PRO_5043609532" description="Peptidase S1 domain-containing protein" evidence="9">
    <location>
        <begin position="20"/>
        <end position="307"/>
    </location>
</feature>
<dbReference type="PANTHER" id="PTHR24252">
    <property type="entry name" value="ACROSIN-RELATED"/>
    <property type="match status" value="1"/>
</dbReference>
<reference evidence="11 12" key="1">
    <citation type="submission" date="2022-12" db="EMBL/GenBank/DDBJ databases">
        <title>Chromosome-level genome assembly of true bugs.</title>
        <authorList>
            <person name="Ma L."/>
            <person name="Li H."/>
        </authorList>
    </citation>
    <scope>NUCLEOTIDE SEQUENCE [LARGE SCALE GENOMIC DNA]</scope>
    <source>
        <strain evidence="11">Lab_2022b</strain>
    </source>
</reference>
<dbReference type="PRINTS" id="PR00722">
    <property type="entry name" value="CHYMOTRYPSIN"/>
</dbReference>
<dbReference type="GO" id="GO:0005576">
    <property type="term" value="C:extracellular region"/>
    <property type="evidence" value="ECO:0007669"/>
    <property type="project" value="UniProtKB-SubCell"/>
</dbReference>
<keyword evidence="8" id="KW-1015">Disulfide bond</keyword>
<dbReference type="GO" id="GO:0006508">
    <property type="term" value="P:proteolysis"/>
    <property type="evidence" value="ECO:0007669"/>
    <property type="project" value="UniProtKB-KW"/>
</dbReference>
<evidence type="ECO:0000256" key="2">
    <source>
        <dbReference type="ARBA" id="ARBA00022525"/>
    </source>
</evidence>
<keyword evidence="7" id="KW-0865">Zymogen</keyword>
<keyword evidence="12" id="KW-1185">Reference proteome</keyword>
<comment type="caution">
    <text evidence="11">The sequence shown here is derived from an EMBL/GenBank/DDBJ whole genome shotgun (WGS) entry which is preliminary data.</text>
</comment>
<dbReference type="CDD" id="cd00190">
    <property type="entry name" value="Tryp_SPc"/>
    <property type="match status" value="1"/>
</dbReference>
<evidence type="ECO:0000313" key="12">
    <source>
        <dbReference type="Proteomes" id="UP001461498"/>
    </source>
</evidence>
<proteinExistence type="predicted"/>
<evidence type="ECO:0000256" key="9">
    <source>
        <dbReference type="SAM" id="SignalP"/>
    </source>
</evidence>
<dbReference type="GO" id="GO:0004252">
    <property type="term" value="F:serine-type endopeptidase activity"/>
    <property type="evidence" value="ECO:0007669"/>
    <property type="project" value="InterPro"/>
</dbReference>
<dbReference type="Proteomes" id="UP001461498">
    <property type="component" value="Unassembled WGS sequence"/>
</dbReference>
<organism evidence="11 12">
    <name type="scientific">Rhynocoris fuscipes</name>
    <dbReference type="NCBI Taxonomy" id="488301"/>
    <lineage>
        <taxon>Eukaryota</taxon>
        <taxon>Metazoa</taxon>
        <taxon>Ecdysozoa</taxon>
        <taxon>Arthropoda</taxon>
        <taxon>Hexapoda</taxon>
        <taxon>Insecta</taxon>
        <taxon>Pterygota</taxon>
        <taxon>Neoptera</taxon>
        <taxon>Paraneoptera</taxon>
        <taxon>Hemiptera</taxon>
        <taxon>Heteroptera</taxon>
        <taxon>Panheteroptera</taxon>
        <taxon>Cimicomorpha</taxon>
        <taxon>Reduviidae</taxon>
        <taxon>Harpactorinae</taxon>
        <taxon>Harpactorini</taxon>
        <taxon>Rhynocoris</taxon>
    </lineage>
</organism>
<dbReference type="FunFam" id="2.40.10.10:FF:000146">
    <property type="entry name" value="Serine protease 53"/>
    <property type="match status" value="1"/>
</dbReference>
<keyword evidence="2" id="KW-0964">Secreted</keyword>
<evidence type="ECO:0000259" key="10">
    <source>
        <dbReference type="PROSITE" id="PS50240"/>
    </source>
</evidence>
<dbReference type="InterPro" id="IPR001314">
    <property type="entry name" value="Peptidase_S1A"/>
</dbReference>
<feature type="domain" description="Peptidase S1" evidence="10">
    <location>
        <begin position="59"/>
        <end position="294"/>
    </location>
</feature>
<dbReference type="InterPro" id="IPR033116">
    <property type="entry name" value="TRYPSIN_SER"/>
</dbReference>
<keyword evidence="3" id="KW-0645">Protease</keyword>
<evidence type="ECO:0000256" key="3">
    <source>
        <dbReference type="ARBA" id="ARBA00022670"/>
    </source>
</evidence>
<evidence type="ECO:0000256" key="7">
    <source>
        <dbReference type="ARBA" id="ARBA00023145"/>
    </source>
</evidence>
<dbReference type="InterPro" id="IPR009003">
    <property type="entry name" value="Peptidase_S1_PA"/>
</dbReference>
<dbReference type="Pfam" id="PF00089">
    <property type="entry name" value="Trypsin"/>
    <property type="match status" value="1"/>
</dbReference>
<keyword evidence="4 9" id="KW-0732">Signal</keyword>
<evidence type="ECO:0000256" key="1">
    <source>
        <dbReference type="ARBA" id="ARBA00004613"/>
    </source>
</evidence>
<dbReference type="PROSITE" id="PS50240">
    <property type="entry name" value="TRYPSIN_DOM"/>
    <property type="match status" value="1"/>
</dbReference>
<dbReference type="SUPFAM" id="SSF50494">
    <property type="entry name" value="Trypsin-like serine proteases"/>
    <property type="match status" value="1"/>
</dbReference>
<sequence length="307" mass="34116">MWILTALTIILISFCHIQAEISYLQVSSEEINSSEYGLKEGKKGTTCPCGWSNRSGARIIGKRTALSNEFPFAAGIIDKYTGYLFCGGTLITDSHVITGAHCTWRRRVEGDPIAVVLGEHDVRKDSNTRVIVDVRRIIEHQNFHRVQLVNDIAVLVLQEKVKFNQFIGPACLPTERKNLDHKYVRLIGWGSINQDGENSPVLKKVDLRVVPLKTCSYNYPGQVNVAASTQICTFGRRKGTCQGDSGGPVLWLDPDTNRYTLIGTVSFGKSCASTIPTVNTDVFAYVDWIKRTVEATDREANTCSKKD</sequence>
<gene>
    <name evidence="11" type="ORF">O3M35_005059</name>
</gene>
<keyword evidence="5" id="KW-0378">Hydrolase</keyword>
<dbReference type="SMART" id="SM00020">
    <property type="entry name" value="Tryp_SPc"/>
    <property type="match status" value="1"/>
</dbReference>
<evidence type="ECO:0000313" key="11">
    <source>
        <dbReference type="EMBL" id="KAK9510230.1"/>
    </source>
</evidence>